<dbReference type="AlphaFoldDB" id="A0A4Q9M3N4"/>
<evidence type="ECO:0000313" key="1">
    <source>
        <dbReference type="EMBL" id="TBU21454.1"/>
    </source>
</evidence>
<reference evidence="1" key="1">
    <citation type="submission" date="2019-01" db="EMBL/GenBank/DDBJ databases">
        <title>Draft genome sequences of three monokaryotic isolates of the white-rot basidiomycete fungus Dichomitus squalens.</title>
        <authorList>
            <consortium name="DOE Joint Genome Institute"/>
            <person name="Lopez S.C."/>
            <person name="Andreopoulos B."/>
            <person name="Pangilinan J."/>
            <person name="Lipzen A."/>
            <person name="Riley R."/>
            <person name="Ahrendt S."/>
            <person name="Ng V."/>
            <person name="Barry K."/>
            <person name="Daum C."/>
            <person name="Grigoriev I.V."/>
            <person name="Hilden K.S."/>
            <person name="Makela M.R."/>
            <person name="de Vries R.P."/>
        </authorList>
    </citation>
    <scope>NUCLEOTIDE SEQUENCE [LARGE SCALE GENOMIC DNA]</scope>
    <source>
        <strain evidence="1">OM18370.1</strain>
    </source>
</reference>
<sequence>MLLLDPWTVLPRFSMVRDVSVHVHEGDYSLCGSVGPRESLQWPVTLLVQSSRRIGHWHDSFIHLAALGIIGDCARVEDDLWAQVFSRNPPLETLSVSMDGTEAVVGPHGCTSRGWLNRSISSPQIGRSDWTILRGNARRDPSVPPGPCYERLPVGYHQSGHMGRTPGVCAHGLEIRAPVRAIGRGGPLGGKDQHIGPSLTTTALHQSALTLMCRPQATRSGERKRLIMLLRQRARDT</sequence>
<dbReference type="Proteomes" id="UP000292957">
    <property type="component" value="Unassembled WGS sequence"/>
</dbReference>
<protein>
    <submittedName>
        <fullName evidence="1">Uncharacterized protein</fullName>
    </submittedName>
</protein>
<proteinExistence type="predicted"/>
<name>A0A4Q9M3N4_9APHY</name>
<accession>A0A4Q9M3N4</accession>
<dbReference type="EMBL" id="ML143605">
    <property type="protein sequence ID" value="TBU21454.1"/>
    <property type="molecule type" value="Genomic_DNA"/>
</dbReference>
<organism evidence="1">
    <name type="scientific">Dichomitus squalens</name>
    <dbReference type="NCBI Taxonomy" id="114155"/>
    <lineage>
        <taxon>Eukaryota</taxon>
        <taxon>Fungi</taxon>
        <taxon>Dikarya</taxon>
        <taxon>Basidiomycota</taxon>
        <taxon>Agaricomycotina</taxon>
        <taxon>Agaricomycetes</taxon>
        <taxon>Polyporales</taxon>
        <taxon>Polyporaceae</taxon>
        <taxon>Dichomitus</taxon>
    </lineage>
</organism>
<gene>
    <name evidence="1" type="ORF">BD311DRAFT_236167</name>
</gene>